<dbReference type="PANTHER" id="PTHR12126">
    <property type="entry name" value="NADH-UBIQUINONE OXIDOREDUCTASE 39 KDA SUBUNIT-RELATED"/>
    <property type="match status" value="1"/>
</dbReference>
<dbReference type="InterPro" id="IPR051207">
    <property type="entry name" value="ComplexI_NDUFA9_subunit"/>
</dbReference>
<dbReference type="Proteomes" id="UP000305760">
    <property type="component" value="Unassembled WGS sequence"/>
</dbReference>
<evidence type="ECO:0000313" key="2">
    <source>
        <dbReference type="EMBL" id="TNJ35748.1"/>
    </source>
</evidence>
<protein>
    <submittedName>
        <fullName evidence="2">Complex I NDUFA9 subunit family protein</fullName>
    </submittedName>
</protein>
<proteinExistence type="predicted"/>
<feature type="domain" description="NAD(P)-binding" evidence="1">
    <location>
        <begin position="10"/>
        <end position="152"/>
    </location>
</feature>
<name>A0A5C4RXQ8_9GAMM</name>
<keyword evidence="3" id="KW-1185">Reference proteome</keyword>
<accession>A0A5C4RXQ8</accession>
<dbReference type="CDD" id="cd05271">
    <property type="entry name" value="NDUFA9_like_SDR_a"/>
    <property type="match status" value="1"/>
</dbReference>
<comment type="caution">
    <text evidence="2">The sequence shown here is derived from an EMBL/GenBank/DDBJ whole genome shotgun (WGS) entry which is preliminary data.</text>
</comment>
<dbReference type="InterPro" id="IPR016040">
    <property type="entry name" value="NAD(P)-bd_dom"/>
</dbReference>
<dbReference type="InterPro" id="IPR036291">
    <property type="entry name" value="NAD(P)-bd_dom_sf"/>
</dbReference>
<gene>
    <name evidence="2" type="ORF">E1B00_08385</name>
</gene>
<sequence>MTPLKLVVLGGTGFVGRHLLARLAAEGHAVTLLSRNLAAHAVRLLPPGVVLREVDVYDPTALKQAFAGQDAVINLVGILNERGDSGRGFRRAHVELTKLVIAAMQLAGTRRLLQMSSLNAGRGHSHYLKSRGEAEAAVKASGLDWTIFEPSVIFGQGDGFFCRFATLLKLARPVLPLARSQAKFAPVYVQDVVEAFVRALGNRKTFGEVYELYGPDVFTLAEIVRLTAKQCGMKRLVLPLPDALGRLQAFAFDFVPGKPFSSDNYRSLLTDSVGGIDGLHRLGITPTRVSAILPEILGHLDDRQTRYARYRSAR</sequence>
<dbReference type="RefSeq" id="WP_139447512.1">
    <property type="nucleotide sequence ID" value="NZ_SMDR01000001.1"/>
</dbReference>
<dbReference type="GO" id="GO:0044877">
    <property type="term" value="F:protein-containing complex binding"/>
    <property type="evidence" value="ECO:0007669"/>
    <property type="project" value="TreeGrafter"/>
</dbReference>
<dbReference type="SUPFAM" id="SSF51735">
    <property type="entry name" value="NAD(P)-binding Rossmann-fold domains"/>
    <property type="match status" value="1"/>
</dbReference>
<evidence type="ECO:0000259" key="1">
    <source>
        <dbReference type="Pfam" id="PF13460"/>
    </source>
</evidence>
<dbReference type="EMBL" id="SMDR01000001">
    <property type="protein sequence ID" value="TNJ35748.1"/>
    <property type="molecule type" value="Genomic_DNA"/>
</dbReference>
<evidence type="ECO:0000313" key="3">
    <source>
        <dbReference type="Proteomes" id="UP000305760"/>
    </source>
</evidence>
<reference evidence="2 3" key="1">
    <citation type="submission" date="2019-03" db="EMBL/GenBank/DDBJ databases">
        <title>Arenimonas daejeonensis sp. nov., isolated from compost.</title>
        <authorList>
            <person name="Jeon C.O."/>
        </authorList>
    </citation>
    <scope>NUCLEOTIDE SEQUENCE [LARGE SCALE GENOMIC DNA]</scope>
    <source>
        <strain evidence="2 3">R29</strain>
    </source>
</reference>
<dbReference type="Gene3D" id="3.40.50.720">
    <property type="entry name" value="NAD(P)-binding Rossmann-like Domain"/>
    <property type="match status" value="1"/>
</dbReference>
<dbReference type="OrthoDB" id="9776313at2"/>
<dbReference type="Pfam" id="PF13460">
    <property type="entry name" value="NAD_binding_10"/>
    <property type="match status" value="1"/>
</dbReference>
<dbReference type="AlphaFoldDB" id="A0A5C4RXQ8"/>
<organism evidence="2 3">
    <name type="scientific">Arenimonas terrae</name>
    <dbReference type="NCBI Taxonomy" id="2546226"/>
    <lineage>
        <taxon>Bacteria</taxon>
        <taxon>Pseudomonadati</taxon>
        <taxon>Pseudomonadota</taxon>
        <taxon>Gammaproteobacteria</taxon>
        <taxon>Lysobacterales</taxon>
        <taxon>Lysobacteraceae</taxon>
        <taxon>Arenimonas</taxon>
    </lineage>
</organism>
<dbReference type="PANTHER" id="PTHR12126:SF11">
    <property type="entry name" value="NADH DEHYDROGENASE [UBIQUINONE] 1 ALPHA SUBCOMPLEX SUBUNIT 9, MITOCHONDRIAL"/>
    <property type="match status" value="1"/>
</dbReference>